<protein>
    <submittedName>
        <fullName evidence="1">Uncharacterized protein</fullName>
    </submittedName>
</protein>
<reference evidence="1 2" key="1">
    <citation type="submission" date="2014-04" db="EMBL/GenBank/DDBJ databases">
        <authorList>
            <consortium name="DOE Joint Genome Institute"/>
            <person name="Kuo A."/>
            <person name="Girlanda M."/>
            <person name="Perotto S."/>
            <person name="Kohler A."/>
            <person name="Nagy L.G."/>
            <person name="Floudas D."/>
            <person name="Copeland A."/>
            <person name="Barry K.W."/>
            <person name="Cichocki N."/>
            <person name="Veneault-Fourrey C."/>
            <person name="LaButti K."/>
            <person name="Lindquist E.A."/>
            <person name="Lipzen A."/>
            <person name="Lundell T."/>
            <person name="Morin E."/>
            <person name="Murat C."/>
            <person name="Sun H."/>
            <person name="Tunlid A."/>
            <person name="Henrissat B."/>
            <person name="Grigoriev I.V."/>
            <person name="Hibbett D.S."/>
            <person name="Martin F."/>
            <person name="Nordberg H.P."/>
            <person name="Cantor M.N."/>
            <person name="Hua S.X."/>
        </authorList>
    </citation>
    <scope>NUCLEOTIDE SEQUENCE [LARGE SCALE GENOMIC DNA]</scope>
    <source>
        <strain evidence="1 2">MUT 4182</strain>
    </source>
</reference>
<proteinExistence type="predicted"/>
<gene>
    <name evidence="1" type="ORF">M407DRAFT_33893</name>
</gene>
<accession>A0A0C3L4B2</accession>
<organism evidence="1 2">
    <name type="scientific">Tulasnella calospora MUT 4182</name>
    <dbReference type="NCBI Taxonomy" id="1051891"/>
    <lineage>
        <taxon>Eukaryota</taxon>
        <taxon>Fungi</taxon>
        <taxon>Dikarya</taxon>
        <taxon>Basidiomycota</taxon>
        <taxon>Agaricomycotina</taxon>
        <taxon>Agaricomycetes</taxon>
        <taxon>Cantharellales</taxon>
        <taxon>Tulasnellaceae</taxon>
        <taxon>Tulasnella</taxon>
    </lineage>
</organism>
<dbReference type="EMBL" id="KN823560">
    <property type="protein sequence ID" value="KIO16457.1"/>
    <property type="molecule type" value="Genomic_DNA"/>
</dbReference>
<evidence type="ECO:0000313" key="2">
    <source>
        <dbReference type="Proteomes" id="UP000054248"/>
    </source>
</evidence>
<dbReference type="Proteomes" id="UP000054248">
    <property type="component" value="Unassembled WGS sequence"/>
</dbReference>
<sequence length="128" mass="14493">MTWDSHNSIFPPGAMRFHYNSQPTFTTSGFFLMKSLVELTGKHCLQQYHVYPRKFRCFAYLVRCLLSQIDHGGDGNPQMTPLRAKALKPFLTLAETLAEEDLDDESDAEEIRNLVQNIRGQSASVGVV</sequence>
<keyword evidence="2" id="KW-1185">Reference proteome</keyword>
<evidence type="ECO:0000313" key="1">
    <source>
        <dbReference type="EMBL" id="KIO16457.1"/>
    </source>
</evidence>
<dbReference type="AlphaFoldDB" id="A0A0C3L4B2"/>
<reference evidence="2" key="2">
    <citation type="submission" date="2015-01" db="EMBL/GenBank/DDBJ databases">
        <title>Evolutionary Origins and Diversification of the Mycorrhizal Mutualists.</title>
        <authorList>
            <consortium name="DOE Joint Genome Institute"/>
            <consortium name="Mycorrhizal Genomics Consortium"/>
            <person name="Kohler A."/>
            <person name="Kuo A."/>
            <person name="Nagy L.G."/>
            <person name="Floudas D."/>
            <person name="Copeland A."/>
            <person name="Barry K.W."/>
            <person name="Cichocki N."/>
            <person name="Veneault-Fourrey C."/>
            <person name="LaButti K."/>
            <person name="Lindquist E.A."/>
            <person name="Lipzen A."/>
            <person name="Lundell T."/>
            <person name="Morin E."/>
            <person name="Murat C."/>
            <person name="Riley R."/>
            <person name="Ohm R."/>
            <person name="Sun H."/>
            <person name="Tunlid A."/>
            <person name="Henrissat B."/>
            <person name="Grigoriev I.V."/>
            <person name="Hibbett D.S."/>
            <person name="Martin F."/>
        </authorList>
    </citation>
    <scope>NUCLEOTIDE SEQUENCE [LARGE SCALE GENOMIC DNA]</scope>
    <source>
        <strain evidence="2">MUT 4182</strain>
    </source>
</reference>
<name>A0A0C3L4B2_9AGAM</name>
<dbReference type="HOGENOM" id="CLU_1961199_0_0_1"/>